<protein>
    <recommendedName>
        <fullName evidence="5">Mitochondrial F1F0 ATP synthase subunit Atp18</fullName>
    </recommendedName>
</protein>
<reference evidence="3 4" key="1">
    <citation type="journal article" date="2018" name="Nat. Ecol. Evol.">
        <title>Pezizomycetes genomes reveal the molecular basis of ectomycorrhizal truffle lifestyle.</title>
        <authorList>
            <person name="Murat C."/>
            <person name="Payen T."/>
            <person name="Noel B."/>
            <person name="Kuo A."/>
            <person name="Morin E."/>
            <person name="Chen J."/>
            <person name="Kohler A."/>
            <person name="Krizsan K."/>
            <person name="Balestrini R."/>
            <person name="Da Silva C."/>
            <person name="Montanini B."/>
            <person name="Hainaut M."/>
            <person name="Levati E."/>
            <person name="Barry K.W."/>
            <person name="Belfiori B."/>
            <person name="Cichocki N."/>
            <person name="Clum A."/>
            <person name="Dockter R.B."/>
            <person name="Fauchery L."/>
            <person name="Guy J."/>
            <person name="Iotti M."/>
            <person name="Le Tacon F."/>
            <person name="Lindquist E.A."/>
            <person name="Lipzen A."/>
            <person name="Malagnac F."/>
            <person name="Mello A."/>
            <person name="Molinier V."/>
            <person name="Miyauchi S."/>
            <person name="Poulain J."/>
            <person name="Riccioni C."/>
            <person name="Rubini A."/>
            <person name="Sitrit Y."/>
            <person name="Splivallo R."/>
            <person name="Traeger S."/>
            <person name="Wang M."/>
            <person name="Zifcakova L."/>
            <person name="Wipf D."/>
            <person name="Zambonelli A."/>
            <person name="Paolocci F."/>
            <person name="Nowrousian M."/>
            <person name="Ottonello S."/>
            <person name="Baldrian P."/>
            <person name="Spatafora J.W."/>
            <person name="Henrissat B."/>
            <person name="Nagy L.G."/>
            <person name="Aury J.M."/>
            <person name="Wincker P."/>
            <person name="Grigoriev I.V."/>
            <person name="Bonfante P."/>
            <person name="Martin F.M."/>
        </authorList>
    </citation>
    <scope>NUCLEOTIDE SEQUENCE [LARGE SCALE GENOMIC DNA]</scope>
    <source>
        <strain evidence="3 4">120613-1</strain>
    </source>
</reference>
<dbReference type="PANTHER" id="PTHR28060">
    <property type="entry name" value="ATP SYNTHASE SUBUNIT J, MITOCHONDRIAL"/>
    <property type="match status" value="1"/>
</dbReference>
<dbReference type="EMBL" id="ML120373">
    <property type="protein sequence ID" value="RPB01446.1"/>
    <property type="molecule type" value="Genomic_DNA"/>
</dbReference>
<dbReference type="InterPro" id="IPR006995">
    <property type="entry name" value="ATP_synth_F0_jsu"/>
</dbReference>
<dbReference type="PANTHER" id="PTHR28060:SF1">
    <property type="entry name" value="ATP SYNTHASE SUBUNIT J, MITOCHONDRIAL"/>
    <property type="match status" value="1"/>
</dbReference>
<evidence type="ECO:0000313" key="4">
    <source>
        <dbReference type="Proteomes" id="UP000276215"/>
    </source>
</evidence>
<dbReference type="AlphaFoldDB" id="A0A3N4JSX4"/>
<sequence>MLEKLFGRKWPTPVAKPLAPFFVAGVVIFYGVNSLSNFLASTEEYKNDPRNPRARINAAGNAGQHH</sequence>
<dbReference type="Proteomes" id="UP000276215">
    <property type="component" value="Unassembled WGS sequence"/>
</dbReference>
<dbReference type="OrthoDB" id="5520611at2759"/>
<feature type="transmembrane region" description="Helical" evidence="2">
    <location>
        <begin position="20"/>
        <end position="40"/>
    </location>
</feature>
<evidence type="ECO:0008006" key="5">
    <source>
        <dbReference type="Google" id="ProtNLM"/>
    </source>
</evidence>
<keyword evidence="2" id="KW-0472">Membrane</keyword>
<dbReference type="GO" id="GO:0045259">
    <property type="term" value="C:proton-transporting ATP synthase complex"/>
    <property type="evidence" value="ECO:0007669"/>
    <property type="project" value="InterPro"/>
</dbReference>
<feature type="region of interest" description="Disordered" evidence="1">
    <location>
        <begin position="46"/>
        <end position="66"/>
    </location>
</feature>
<proteinExistence type="predicted"/>
<dbReference type="STRING" id="1336337.A0A3N4JSX4"/>
<gene>
    <name evidence="3" type="ORF">L873DRAFT_657199</name>
</gene>
<keyword evidence="2" id="KW-0812">Transmembrane</keyword>
<keyword evidence="4" id="KW-1185">Reference proteome</keyword>
<dbReference type="GO" id="GO:0046933">
    <property type="term" value="F:proton-transporting ATP synthase activity, rotational mechanism"/>
    <property type="evidence" value="ECO:0007669"/>
    <property type="project" value="TreeGrafter"/>
</dbReference>
<evidence type="ECO:0000313" key="3">
    <source>
        <dbReference type="EMBL" id="RPB01446.1"/>
    </source>
</evidence>
<name>A0A3N4JSX4_9PEZI</name>
<accession>A0A3N4JSX4</accession>
<evidence type="ECO:0000256" key="2">
    <source>
        <dbReference type="SAM" id="Phobius"/>
    </source>
</evidence>
<dbReference type="Pfam" id="PF04911">
    <property type="entry name" value="ATP-synt_J"/>
    <property type="match status" value="1"/>
</dbReference>
<evidence type="ECO:0000256" key="1">
    <source>
        <dbReference type="SAM" id="MobiDB-lite"/>
    </source>
</evidence>
<organism evidence="3 4">
    <name type="scientific">Choiromyces venosus 120613-1</name>
    <dbReference type="NCBI Taxonomy" id="1336337"/>
    <lineage>
        <taxon>Eukaryota</taxon>
        <taxon>Fungi</taxon>
        <taxon>Dikarya</taxon>
        <taxon>Ascomycota</taxon>
        <taxon>Pezizomycotina</taxon>
        <taxon>Pezizomycetes</taxon>
        <taxon>Pezizales</taxon>
        <taxon>Tuberaceae</taxon>
        <taxon>Choiromyces</taxon>
    </lineage>
</organism>
<keyword evidence="2" id="KW-1133">Transmembrane helix</keyword>